<organism evidence="5 6">
    <name type="scientific">Cladosporium halotolerans</name>
    <dbReference type="NCBI Taxonomy" id="1052096"/>
    <lineage>
        <taxon>Eukaryota</taxon>
        <taxon>Fungi</taxon>
        <taxon>Dikarya</taxon>
        <taxon>Ascomycota</taxon>
        <taxon>Pezizomycotina</taxon>
        <taxon>Dothideomycetes</taxon>
        <taxon>Dothideomycetidae</taxon>
        <taxon>Cladosporiales</taxon>
        <taxon>Cladosporiaceae</taxon>
        <taxon>Cladosporium</taxon>
    </lineage>
</organism>
<dbReference type="GO" id="GO:0005375">
    <property type="term" value="F:copper ion transmembrane transporter activity"/>
    <property type="evidence" value="ECO:0007669"/>
    <property type="project" value="UniProtKB-UniRule"/>
</dbReference>
<comment type="subcellular location">
    <subcellularLocation>
        <location evidence="4">Membrane</location>
        <topology evidence="4">Multi-pass membrane protein</topology>
    </subcellularLocation>
</comment>
<reference evidence="5 6" key="1">
    <citation type="journal article" date="2020" name="Microbiol. Resour. Announc.">
        <title>Draft Genome Sequence of a Cladosporium Species Isolated from the Mesophotic Ascidian Didemnum maculosum.</title>
        <authorList>
            <person name="Gioti A."/>
            <person name="Siaperas R."/>
            <person name="Nikolaivits E."/>
            <person name="Le Goff G."/>
            <person name="Ouazzani J."/>
            <person name="Kotoulas G."/>
            <person name="Topakas E."/>
        </authorList>
    </citation>
    <scope>NUCLEOTIDE SEQUENCE [LARGE SCALE GENOMIC DNA]</scope>
    <source>
        <strain evidence="5 6">TM138-S3</strain>
    </source>
</reference>
<keyword evidence="4" id="KW-0186">Copper</keyword>
<feature type="transmembrane region" description="Helical" evidence="4">
    <location>
        <begin position="111"/>
        <end position="132"/>
    </location>
</feature>
<evidence type="ECO:0000256" key="1">
    <source>
        <dbReference type="ARBA" id="ARBA00022692"/>
    </source>
</evidence>
<comment type="similarity">
    <text evidence="4">Belongs to the copper transporter (Ctr) (TC 1.A.56) family. SLC31A subfamily.</text>
</comment>
<feature type="transmembrane region" description="Helical" evidence="4">
    <location>
        <begin position="38"/>
        <end position="55"/>
    </location>
</feature>
<keyword evidence="4" id="KW-0187">Copper transport</keyword>
<evidence type="ECO:0000313" key="5">
    <source>
        <dbReference type="EMBL" id="KAL1585621.1"/>
    </source>
</evidence>
<name>A0AB34KPH9_9PEZI</name>
<comment type="caution">
    <text evidence="5">The sequence shown here is derived from an EMBL/GenBank/DDBJ whole genome shotgun (WGS) entry which is preliminary data.</text>
</comment>
<accession>A0AB34KPH9</accession>
<evidence type="ECO:0000256" key="3">
    <source>
        <dbReference type="ARBA" id="ARBA00023136"/>
    </source>
</evidence>
<dbReference type="EMBL" id="JAAQHG020000018">
    <property type="protein sequence ID" value="KAL1585621.1"/>
    <property type="molecule type" value="Genomic_DNA"/>
</dbReference>
<protein>
    <recommendedName>
        <fullName evidence="4">Copper transport protein</fullName>
    </recommendedName>
</protein>
<gene>
    <name evidence="5" type="ORF">WHR41_05961</name>
</gene>
<dbReference type="PANTHER" id="PTHR12483">
    <property type="entry name" value="SOLUTE CARRIER FAMILY 31 COPPER TRANSPORTERS"/>
    <property type="match status" value="1"/>
</dbReference>
<keyword evidence="2 4" id="KW-1133">Transmembrane helix</keyword>
<dbReference type="Pfam" id="PF04145">
    <property type="entry name" value="Ctr"/>
    <property type="match status" value="1"/>
</dbReference>
<dbReference type="Proteomes" id="UP000803884">
    <property type="component" value="Unassembled WGS sequence"/>
</dbReference>
<dbReference type="PANTHER" id="PTHR12483:SF120">
    <property type="entry name" value="HIGH-AFFINITY COPPER TRANSPORTER CTRA2"/>
    <property type="match status" value="1"/>
</dbReference>
<dbReference type="AlphaFoldDB" id="A0AB34KPH9"/>
<keyword evidence="3 4" id="KW-0472">Membrane</keyword>
<evidence type="ECO:0000256" key="4">
    <source>
        <dbReference type="RuleBase" id="RU367022"/>
    </source>
</evidence>
<dbReference type="GeneID" id="96007404"/>
<sequence>MAHLSPLVSSEEMPMTFFASTSTPLYIASWQPRTQTQYALTCLFIVLLCVVSRGLQVVKRKLAILFNNRGESGEDEEEIMGCHAEEGGEKQNKSGNRDFGRGRTRTKGLRGSLLAAEVDVVAVGVGYLIMLAAMTMNVGYFLSVIAGTFIGCLLVEEGTNAAGC</sequence>
<keyword evidence="4" id="KW-0406">Ion transport</keyword>
<dbReference type="RefSeq" id="XP_069228727.1">
    <property type="nucleotide sequence ID" value="XM_069374566.1"/>
</dbReference>
<keyword evidence="4" id="KW-0813">Transport</keyword>
<feature type="transmembrane region" description="Helical" evidence="4">
    <location>
        <begin position="138"/>
        <end position="155"/>
    </location>
</feature>
<dbReference type="GO" id="GO:0005886">
    <property type="term" value="C:plasma membrane"/>
    <property type="evidence" value="ECO:0007669"/>
    <property type="project" value="TreeGrafter"/>
</dbReference>
<dbReference type="InterPro" id="IPR007274">
    <property type="entry name" value="Cop_transporter"/>
</dbReference>
<keyword evidence="1 4" id="KW-0812">Transmembrane</keyword>
<proteinExistence type="inferred from homology"/>
<keyword evidence="6" id="KW-1185">Reference proteome</keyword>
<evidence type="ECO:0000313" key="6">
    <source>
        <dbReference type="Proteomes" id="UP000803884"/>
    </source>
</evidence>
<evidence type="ECO:0000256" key="2">
    <source>
        <dbReference type="ARBA" id="ARBA00022989"/>
    </source>
</evidence>